<evidence type="ECO:0000313" key="4">
    <source>
        <dbReference type="Proteomes" id="UP001500363"/>
    </source>
</evidence>
<evidence type="ECO:0000256" key="1">
    <source>
        <dbReference type="PROSITE-ProRule" id="PRU00409"/>
    </source>
</evidence>
<feature type="domain" description="ATP-grasp" evidence="2">
    <location>
        <begin position="126"/>
        <end position="319"/>
    </location>
</feature>
<dbReference type="SUPFAM" id="SSF56059">
    <property type="entry name" value="Glutathione synthetase ATP-binding domain-like"/>
    <property type="match status" value="1"/>
</dbReference>
<dbReference type="EMBL" id="BAAANC010000003">
    <property type="protein sequence ID" value="GAA1545806.1"/>
    <property type="molecule type" value="Genomic_DNA"/>
</dbReference>
<evidence type="ECO:0000259" key="2">
    <source>
        <dbReference type="PROSITE" id="PS50975"/>
    </source>
</evidence>
<dbReference type="InterPro" id="IPR011761">
    <property type="entry name" value="ATP-grasp"/>
</dbReference>
<dbReference type="RefSeq" id="WP_344179562.1">
    <property type="nucleotide sequence ID" value="NZ_BAAANC010000003.1"/>
</dbReference>
<name>A0ABP4MJI5_9ACTN</name>
<evidence type="ECO:0000313" key="3">
    <source>
        <dbReference type="EMBL" id="GAA1545806.1"/>
    </source>
</evidence>
<keyword evidence="1" id="KW-0547">Nucleotide-binding</keyword>
<reference evidence="4" key="1">
    <citation type="journal article" date="2019" name="Int. J. Syst. Evol. Microbiol.">
        <title>The Global Catalogue of Microorganisms (GCM) 10K type strain sequencing project: providing services to taxonomists for standard genome sequencing and annotation.</title>
        <authorList>
            <consortium name="The Broad Institute Genomics Platform"/>
            <consortium name="The Broad Institute Genome Sequencing Center for Infectious Disease"/>
            <person name="Wu L."/>
            <person name="Ma J."/>
        </authorList>
    </citation>
    <scope>NUCLEOTIDE SEQUENCE [LARGE SCALE GENOMIC DNA]</scope>
    <source>
        <strain evidence="4">JCM 14303</strain>
    </source>
</reference>
<sequence>MTDPYAGRRRVRFGTFDAESWWRPDDLAVLPSVGSGDPAVGTMDELLAGFCAPGDLLITRQQVFPDILAGYGVAFDHQSADAPGPIEQHLPPLGNQVPTPYAVLAPFPSLPSPEVVAQVNSKTWSNSLVLELGLPGAGRVVRSPDELVAAVTDLDFHALVKDPYGVSGRSLLEVGTPGVLRAIERVLRKQPDKRVELIVQPKYPKKHDFSGHVLLARDGSWEFLGLQQMTNKGFRHFGSSPAPTALIDKDWYADTLADVVAAVHAAGYWGPVGVDAMVLDDDSVVPVLEINARQSLGLLALHLNRRSEDLTAHLWQLELNLAPGQGIRDVLHALTGLASTGDRPGAMLLNGTHLTAPGGRVHVAIFCPDGHVTQWQHRLLAAVTAAGLTPRGMTDAA</sequence>
<dbReference type="Gene3D" id="3.30.470.20">
    <property type="entry name" value="ATP-grasp fold, B domain"/>
    <property type="match status" value="1"/>
</dbReference>
<dbReference type="PROSITE" id="PS50975">
    <property type="entry name" value="ATP_GRASP"/>
    <property type="match status" value="1"/>
</dbReference>
<keyword evidence="4" id="KW-1185">Reference proteome</keyword>
<protein>
    <recommendedName>
        <fullName evidence="2">ATP-grasp domain-containing protein</fullName>
    </recommendedName>
</protein>
<organism evidence="3 4">
    <name type="scientific">Kribbella lupini</name>
    <dbReference type="NCBI Taxonomy" id="291602"/>
    <lineage>
        <taxon>Bacteria</taxon>
        <taxon>Bacillati</taxon>
        <taxon>Actinomycetota</taxon>
        <taxon>Actinomycetes</taxon>
        <taxon>Propionibacteriales</taxon>
        <taxon>Kribbellaceae</taxon>
        <taxon>Kribbella</taxon>
    </lineage>
</organism>
<proteinExistence type="predicted"/>
<accession>A0ABP4MJI5</accession>
<comment type="caution">
    <text evidence="3">The sequence shown here is derived from an EMBL/GenBank/DDBJ whole genome shotgun (WGS) entry which is preliminary data.</text>
</comment>
<keyword evidence="1" id="KW-0067">ATP-binding</keyword>
<dbReference type="Proteomes" id="UP001500363">
    <property type="component" value="Unassembled WGS sequence"/>
</dbReference>
<gene>
    <name evidence="3" type="ORF">GCM10009741_56600</name>
</gene>